<name>A0A0A0KRW3_CUCSA</name>
<dbReference type="Proteomes" id="UP000029981">
    <property type="component" value="Chromosome 5"/>
</dbReference>
<dbReference type="Gramene" id="KGN52365">
    <property type="protein sequence ID" value="KGN52365"/>
    <property type="gene ID" value="Csa_5G628700"/>
</dbReference>
<reference evidence="1 2" key="3">
    <citation type="journal article" date="2010" name="BMC Genomics">
        <title>Transcriptome sequencing and comparative analysis of cucumber flowers with different sex types.</title>
        <authorList>
            <person name="Guo S."/>
            <person name="Zheng Y."/>
            <person name="Joung J.G."/>
            <person name="Liu S."/>
            <person name="Zhang Z."/>
            <person name="Crasta O.R."/>
            <person name="Sobral B.W."/>
            <person name="Xu Y."/>
            <person name="Huang S."/>
            <person name="Fei Z."/>
        </authorList>
    </citation>
    <scope>NUCLEOTIDE SEQUENCE [LARGE SCALE GENOMIC DNA]</scope>
    <source>
        <strain evidence="2">cv. 9930</strain>
    </source>
</reference>
<proteinExistence type="predicted"/>
<evidence type="ECO:0000313" key="2">
    <source>
        <dbReference type="Proteomes" id="UP000029981"/>
    </source>
</evidence>
<dbReference type="AlphaFoldDB" id="A0A0A0KRW3"/>
<sequence length="93" mass="10473">MSLEDFGIKERVKVEKAANLRDLMLFDSDHRSAAPSSTSSAAHQWTSDHLLVPISSVNSPFKLVLFTPNLLLPPPSVSPDLERLRFCPMWIRI</sequence>
<protein>
    <submittedName>
        <fullName evidence="1">Uncharacterized protein</fullName>
    </submittedName>
</protein>
<reference evidence="1 2" key="4">
    <citation type="journal article" date="2011" name="BMC Genomics">
        <title>RNA-Seq improves annotation of protein-coding genes in the cucumber genome.</title>
        <authorList>
            <person name="Li Z."/>
            <person name="Zhang Z."/>
            <person name="Yan P."/>
            <person name="Huang S."/>
            <person name="Fei Z."/>
            <person name="Lin K."/>
        </authorList>
    </citation>
    <scope>NUCLEOTIDE SEQUENCE [LARGE SCALE GENOMIC DNA]</scope>
    <source>
        <strain evidence="2">cv. 9930</strain>
    </source>
</reference>
<organism evidence="1 2">
    <name type="scientific">Cucumis sativus</name>
    <name type="common">Cucumber</name>
    <dbReference type="NCBI Taxonomy" id="3659"/>
    <lineage>
        <taxon>Eukaryota</taxon>
        <taxon>Viridiplantae</taxon>
        <taxon>Streptophyta</taxon>
        <taxon>Embryophyta</taxon>
        <taxon>Tracheophyta</taxon>
        <taxon>Spermatophyta</taxon>
        <taxon>Magnoliopsida</taxon>
        <taxon>eudicotyledons</taxon>
        <taxon>Gunneridae</taxon>
        <taxon>Pentapetalae</taxon>
        <taxon>rosids</taxon>
        <taxon>fabids</taxon>
        <taxon>Cucurbitales</taxon>
        <taxon>Cucurbitaceae</taxon>
        <taxon>Benincaseae</taxon>
        <taxon>Cucumis</taxon>
    </lineage>
</organism>
<reference evidence="1 2" key="1">
    <citation type="journal article" date="2009" name="Nat. Genet.">
        <title>The genome of the cucumber, Cucumis sativus L.</title>
        <authorList>
            <person name="Huang S."/>
            <person name="Li R."/>
            <person name="Zhang Z."/>
            <person name="Li L."/>
            <person name="Gu X."/>
            <person name="Fan W."/>
            <person name="Lucas W.J."/>
            <person name="Wang X."/>
            <person name="Xie B."/>
            <person name="Ni P."/>
            <person name="Ren Y."/>
            <person name="Zhu H."/>
            <person name="Li J."/>
            <person name="Lin K."/>
            <person name="Jin W."/>
            <person name="Fei Z."/>
            <person name="Li G."/>
            <person name="Staub J."/>
            <person name="Kilian A."/>
            <person name="van der Vossen E.A."/>
            <person name="Wu Y."/>
            <person name="Guo J."/>
            <person name="He J."/>
            <person name="Jia Z."/>
            <person name="Ren Y."/>
            <person name="Tian G."/>
            <person name="Lu Y."/>
            <person name="Ruan J."/>
            <person name="Qian W."/>
            <person name="Wang M."/>
            <person name="Huang Q."/>
            <person name="Li B."/>
            <person name="Xuan Z."/>
            <person name="Cao J."/>
            <person name="Asan"/>
            <person name="Wu Z."/>
            <person name="Zhang J."/>
            <person name="Cai Q."/>
            <person name="Bai Y."/>
            <person name="Zhao B."/>
            <person name="Han Y."/>
            <person name="Li Y."/>
            <person name="Li X."/>
            <person name="Wang S."/>
            <person name="Shi Q."/>
            <person name="Liu S."/>
            <person name="Cho W.K."/>
            <person name="Kim J.Y."/>
            <person name="Xu Y."/>
            <person name="Heller-Uszynska K."/>
            <person name="Miao H."/>
            <person name="Cheng Z."/>
            <person name="Zhang S."/>
            <person name="Wu J."/>
            <person name="Yang Y."/>
            <person name="Kang H."/>
            <person name="Li M."/>
            <person name="Liang H."/>
            <person name="Ren X."/>
            <person name="Shi Z."/>
            <person name="Wen M."/>
            <person name="Jian M."/>
            <person name="Yang H."/>
            <person name="Zhang G."/>
            <person name="Yang Z."/>
            <person name="Chen R."/>
            <person name="Liu S."/>
            <person name="Li J."/>
            <person name="Ma L."/>
            <person name="Liu H."/>
            <person name="Zhou Y."/>
            <person name="Zhao J."/>
            <person name="Fang X."/>
            <person name="Li G."/>
            <person name="Fang L."/>
            <person name="Li Y."/>
            <person name="Liu D."/>
            <person name="Zheng H."/>
            <person name="Zhang Y."/>
            <person name="Qin N."/>
            <person name="Li Z."/>
            <person name="Yang G."/>
            <person name="Yang S."/>
            <person name="Bolund L."/>
            <person name="Kristiansen K."/>
            <person name="Zheng H."/>
            <person name="Li S."/>
            <person name="Zhang X."/>
            <person name="Yang H."/>
            <person name="Wang J."/>
            <person name="Sun R."/>
            <person name="Zhang B."/>
            <person name="Jiang S."/>
            <person name="Wang J."/>
            <person name="Du Y."/>
            <person name="Li S."/>
        </authorList>
    </citation>
    <scope>NUCLEOTIDE SEQUENCE [LARGE SCALE GENOMIC DNA]</scope>
    <source>
        <strain evidence="2">cv. 9930</strain>
    </source>
</reference>
<keyword evidence="2" id="KW-1185">Reference proteome</keyword>
<reference evidence="1 2" key="2">
    <citation type="journal article" date="2009" name="PLoS ONE">
        <title>An integrated genetic and cytogenetic map of the cucumber genome.</title>
        <authorList>
            <person name="Ren Y."/>
            <person name="Zhang Z."/>
            <person name="Liu J."/>
            <person name="Staub J.E."/>
            <person name="Han Y."/>
            <person name="Cheng Z."/>
            <person name="Li X."/>
            <person name="Lu J."/>
            <person name="Miao H."/>
            <person name="Kang H."/>
            <person name="Xie B."/>
            <person name="Gu X."/>
            <person name="Wang X."/>
            <person name="Du Y."/>
            <person name="Jin W."/>
            <person name="Huang S."/>
        </authorList>
    </citation>
    <scope>NUCLEOTIDE SEQUENCE [LARGE SCALE GENOMIC DNA]</scope>
    <source>
        <strain evidence="2">cv. 9930</strain>
    </source>
</reference>
<accession>A0A0A0KRW3</accession>
<dbReference type="EMBL" id="CM002926">
    <property type="protein sequence ID" value="KGN52365.1"/>
    <property type="molecule type" value="Genomic_DNA"/>
</dbReference>
<evidence type="ECO:0000313" key="1">
    <source>
        <dbReference type="EMBL" id="KGN52365.1"/>
    </source>
</evidence>
<gene>
    <name evidence="1" type="ORF">Csa_5G628700</name>
</gene>